<reference evidence="3" key="1">
    <citation type="submission" date="2013-10" db="EMBL/GenBank/DDBJ databases">
        <title>Genome sequencing of Onchocerca volvulus.</title>
        <authorList>
            <person name="Cotton J."/>
            <person name="Tsai J."/>
            <person name="Stanley E."/>
            <person name="Tracey A."/>
            <person name="Holroyd N."/>
            <person name="Lustigman S."/>
            <person name="Berriman M."/>
        </authorList>
    </citation>
    <scope>NUCLEOTIDE SEQUENCE</scope>
</reference>
<evidence type="ECO:0000259" key="1">
    <source>
        <dbReference type="Pfam" id="PF23674"/>
    </source>
</evidence>
<name>A0A8R1TID2_ONCVO</name>
<feature type="domain" description="RYYR-CCHC" evidence="1">
    <location>
        <begin position="445"/>
        <end position="528"/>
    </location>
</feature>
<reference evidence="2" key="2">
    <citation type="submission" date="2022-06" db="UniProtKB">
        <authorList>
            <consortium name="EnsemblMetazoa"/>
        </authorList>
    </citation>
    <scope>IDENTIFICATION</scope>
</reference>
<dbReference type="InterPro" id="IPR057001">
    <property type="entry name" value="RYYR-CCHC"/>
</dbReference>
<dbReference type="Pfam" id="PF23674">
    <property type="entry name" value="RYYR-CCHC"/>
    <property type="match status" value="2"/>
</dbReference>
<sequence length="691" mass="79213">MNARYIHLEDEVIINCNNASSTPSVMPLNRKRNRRIWTLVSGDGHDFRCNACKRIIKCCSPTNITRHYANNHPEILKTEEISIDMTKESVEPVLEENPKVTLMTANDMPVSSGTRMNTGKIDWSSPSIRKILEKIASRELTEKMGTDMISYKTGCQLSQSTVRKRVHCLLEERYGTYSLSKKNSASVVSSSQVNDQRNETVTYVAMDSSGNEMKKFVKLKRKMNQGQQLADVTVSTSPVPPIPRQVRSLRLSRSSIVIPEKDDPSKVRIYRCSAYGRGKQGATCYYRCSKCDSLANNKLKNSGSSANDRTKRYFAHIKTKDGKIIGNAYPEHLPECKPVLKEVQQLQEIDRACRARIQAGNLTPEAARKLGALVAQKNRELKRHIQDDDTFPDKWKSLPKKYSRLCHQAERMRKQKNRQLLRMMKNDRVDGEIEEDQSGIAHEAEIMSGRFKHPPLIIFEPDSQSARIYRINGKSDKLGIIYYRCSKCDVLCRRHRRMGNVEGMTRATVKVEEDEILENMYPAHHEECEVFTLDMVKNLAENLDRFYFAKDYETIIHDSAKTDLRFADGTLISKNQMPVVSHSAVEHVVEDDVVVDIGNVANTEEVDDDTWETILNPDVLNIRAEDHEGPLAASCQRYYEANVALHRDMVRCLEEMRTLRTEMRNMLEESKLQYVEVNDDNYEEIIVDEND</sequence>
<dbReference type="OMA" id="CYYRCSK"/>
<proteinExistence type="predicted"/>
<dbReference type="Proteomes" id="UP000024404">
    <property type="component" value="Unassembled WGS sequence"/>
</dbReference>
<feature type="domain" description="RYYR-CCHC" evidence="1">
    <location>
        <begin position="245"/>
        <end position="336"/>
    </location>
</feature>
<dbReference type="AlphaFoldDB" id="A0A8R1TID2"/>
<dbReference type="EnsemblMetazoa" id="OVOC10117.1">
    <property type="protein sequence ID" value="OVOC10117.1"/>
    <property type="gene ID" value="WBGene00246926"/>
</dbReference>
<evidence type="ECO:0000313" key="3">
    <source>
        <dbReference type="Proteomes" id="UP000024404"/>
    </source>
</evidence>
<protein>
    <recommendedName>
        <fullName evidence="1">RYYR-CCHC domain-containing protein</fullName>
    </recommendedName>
</protein>
<evidence type="ECO:0000313" key="2">
    <source>
        <dbReference type="EnsemblMetazoa" id="OVOC10117.1"/>
    </source>
</evidence>
<dbReference type="EMBL" id="CMVM020000319">
    <property type="status" value="NOT_ANNOTATED_CDS"/>
    <property type="molecule type" value="Genomic_DNA"/>
</dbReference>
<organism evidence="2 3">
    <name type="scientific">Onchocerca volvulus</name>
    <dbReference type="NCBI Taxonomy" id="6282"/>
    <lineage>
        <taxon>Eukaryota</taxon>
        <taxon>Metazoa</taxon>
        <taxon>Ecdysozoa</taxon>
        <taxon>Nematoda</taxon>
        <taxon>Chromadorea</taxon>
        <taxon>Rhabditida</taxon>
        <taxon>Spirurina</taxon>
        <taxon>Spiruromorpha</taxon>
        <taxon>Filarioidea</taxon>
        <taxon>Onchocercidae</taxon>
        <taxon>Onchocerca</taxon>
    </lineage>
</organism>
<accession>A0A8R1TID2</accession>
<keyword evidence="3" id="KW-1185">Reference proteome</keyword>